<comment type="caution">
    <text evidence="2">The sequence shown here is derived from an EMBL/GenBank/DDBJ whole genome shotgun (WGS) entry which is preliminary data.</text>
</comment>
<feature type="transmembrane region" description="Helical" evidence="1">
    <location>
        <begin position="229"/>
        <end position="248"/>
    </location>
</feature>
<keyword evidence="3" id="KW-1185">Reference proteome</keyword>
<feature type="transmembrane region" description="Helical" evidence="1">
    <location>
        <begin position="93"/>
        <end position="121"/>
    </location>
</feature>
<feature type="transmembrane region" description="Helical" evidence="1">
    <location>
        <begin position="394"/>
        <end position="412"/>
    </location>
</feature>
<gene>
    <name evidence="2" type="ORF">EQF91_07000</name>
</gene>
<evidence type="ECO:0000256" key="1">
    <source>
        <dbReference type="SAM" id="Phobius"/>
    </source>
</evidence>
<keyword evidence="1" id="KW-0812">Transmembrane</keyword>
<reference evidence="2 3" key="1">
    <citation type="submission" date="2019-01" db="EMBL/GenBank/DDBJ databases">
        <title>Draft Genome Sequences of Helcococcus ovis Strains Isolated from the Uterus and Vagina of Dairy Cows with Metritis.</title>
        <authorList>
            <person name="Cunha F."/>
            <person name="Jeon S.J."/>
            <person name="Kutzer P."/>
            <person name="Galvao K.N."/>
        </authorList>
    </citation>
    <scope>NUCLEOTIDE SEQUENCE [LARGE SCALE GENOMIC DNA]</scope>
    <source>
        <strain evidence="2 3">KG-37</strain>
    </source>
</reference>
<dbReference type="Proteomes" id="UP000297454">
    <property type="component" value="Unassembled WGS sequence"/>
</dbReference>
<feature type="transmembrane region" description="Helical" evidence="1">
    <location>
        <begin position="366"/>
        <end position="388"/>
    </location>
</feature>
<proteinExistence type="predicted"/>
<name>A0A4R9C1R3_9FIRM</name>
<dbReference type="AlphaFoldDB" id="A0A4R9C1R3"/>
<protein>
    <submittedName>
        <fullName evidence="2">DUF1576 domain-containing protein</fullName>
    </submittedName>
</protein>
<dbReference type="Pfam" id="PF07613">
    <property type="entry name" value="DUF1576"/>
    <property type="match status" value="2"/>
</dbReference>
<keyword evidence="1" id="KW-0472">Membrane</keyword>
<sequence length="425" mass="46631">MRGLMKSKHKKTNEIEYLLYIMSLSLLLMSFLFGNINDIFNGFIKILASPSNLLTDYMKVGGVSAAFFNAFTIMMFSIFTSKYVKKELYGAEVAAIILVTGFSFFGKNIFNSFPLSIGVFIYAKLKNKNLGDYILQSLYVTALAPIVSIITFNLNLPILIDIILAYTVGIIIGLIITPLSISFLKFHKGYNLYNIGFTGGVIAMLTVGIMRMFNIKVDSVSILYKGSDLSIKIYIFSLFIFMIIYSFLRDKYIISKYKLLLNNVGKLPSDYINLHGFYTTLLNMGLMGIIASLFVIIVGGIFNGPVVGGILSVSAFSAYGKHPKNSIPIFIGVLIAGTLNIHEPSSTASILAGLFGTTLSPITGEYGIIGGIFAGFSHMAVVFNVGYLYGGANLYNNGFSGGFVAAILVPIYDEIREFKKNLIET</sequence>
<feature type="transmembrane region" description="Helical" evidence="1">
    <location>
        <begin position="57"/>
        <end position="81"/>
    </location>
</feature>
<dbReference type="EMBL" id="SCFR01000027">
    <property type="protein sequence ID" value="TFF64931.1"/>
    <property type="molecule type" value="Genomic_DNA"/>
</dbReference>
<feature type="transmembrane region" description="Helical" evidence="1">
    <location>
        <begin position="329"/>
        <end position="354"/>
    </location>
</feature>
<feature type="transmembrane region" description="Helical" evidence="1">
    <location>
        <begin position="17"/>
        <end position="36"/>
    </location>
</feature>
<organism evidence="2 3">
    <name type="scientific">Helcococcus ovis</name>
    <dbReference type="NCBI Taxonomy" id="72026"/>
    <lineage>
        <taxon>Bacteria</taxon>
        <taxon>Bacillati</taxon>
        <taxon>Bacillota</taxon>
        <taxon>Tissierellia</taxon>
        <taxon>Tissierellales</taxon>
        <taxon>Peptoniphilaceae</taxon>
        <taxon>Helcococcus</taxon>
    </lineage>
</organism>
<keyword evidence="1" id="KW-1133">Transmembrane helix</keyword>
<feature type="transmembrane region" description="Helical" evidence="1">
    <location>
        <begin position="191"/>
        <end position="209"/>
    </location>
</feature>
<evidence type="ECO:0000313" key="3">
    <source>
        <dbReference type="Proteomes" id="UP000297454"/>
    </source>
</evidence>
<accession>A0A4R9C1R3</accession>
<evidence type="ECO:0000313" key="2">
    <source>
        <dbReference type="EMBL" id="TFF64931.1"/>
    </source>
</evidence>
<dbReference type="OrthoDB" id="9776502at2"/>
<feature type="transmembrane region" description="Helical" evidence="1">
    <location>
        <begin position="158"/>
        <end position="179"/>
    </location>
</feature>
<dbReference type="InterPro" id="IPR011470">
    <property type="entry name" value="DUF1576"/>
</dbReference>
<feature type="transmembrane region" description="Helical" evidence="1">
    <location>
        <begin position="133"/>
        <end position="152"/>
    </location>
</feature>